<feature type="repeat" description="WD" evidence="3">
    <location>
        <begin position="1026"/>
        <end position="1059"/>
    </location>
</feature>
<dbReference type="InterPro" id="IPR036322">
    <property type="entry name" value="WD40_repeat_dom_sf"/>
</dbReference>
<dbReference type="PROSITE" id="PS50294">
    <property type="entry name" value="WD_REPEATS_REGION"/>
    <property type="match status" value="9"/>
</dbReference>
<name>A0A8H3DVP6_9AGAM</name>
<evidence type="ECO:0000256" key="2">
    <source>
        <dbReference type="ARBA" id="ARBA00022737"/>
    </source>
</evidence>
<feature type="repeat" description="WD" evidence="3">
    <location>
        <begin position="898"/>
        <end position="939"/>
    </location>
</feature>
<feature type="compositionally biased region" description="Basic and acidic residues" evidence="4">
    <location>
        <begin position="64"/>
        <end position="76"/>
    </location>
</feature>
<dbReference type="SMART" id="SM00320">
    <property type="entry name" value="WD40"/>
    <property type="match status" value="13"/>
</dbReference>
<dbReference type="SUPFAM" id="SSF50998">
    <property type="entry name" value="Quinoprotein alcohol dehydrogenase-like"/>
    <property type="match status" value="1"/>
</dbReference>
<dbReference type="InterPro" id="IPR027417">
    <property type="entry name" value="P-loop_NTPase"/>
</dbReference>
<dbReference type="InterPro" id="IPR011047">
    <property type="entry name" value="Quinoprotein_ADH-like_sf"/>
</dbReference>
<evidence type="ECO:0000256" key="3">
    <source>
        <dbReference type="PROSITE-ProRule" id="PRU00221"/>
    </source>
</evidence>
<dbReference type="PRINTS" id="PR00320">
    <property type="entry name" value="GPROTEINBRPT"/>
</dbReference>
<feature type="repeat" description="WD" evidence="3">
    <location>
        <begin position="983"/>
        <end position="1024"/>
    </location>
</feature>
<feature type="repeat" description="WD" evidence="3">
    <location>
        <begin position="855"/>
        <end position="896"/>
    </location>
</feature>
<dbReference type="SUPFAM" id="SSF52540">
    <property type="entry name" value="P-loop containing nucleoside triphosphate hydrolases"/>
    <property type="match status" value="1"/>
</dbReference>
<reference evidence="6" key="1">
    <citation type="submission" date="2021-01" db="EMBL/GenBank/DDBJ databases">
        <authorList>
            <person name="Kaushik A."/>
        </authorList>
    </citation>
    <scope>NUCLEOTIDE SEQUENCE</scope>
    <source>
        <strain evidence="6">AG5</strain>
    </source>
</reference>
<feature type="repeat" description="WD" evidence="3">
    <location>
        <begin position="1070"/>
        <end position="1111"/>
    </location>
</feature>
<dbReference type="Gene3D" id="2.130.10.10">
    <property type="entry name" value="YVTN repeat-like/Quinoprotein amine dehydrogenase"/>
    <property type="match status" value="4"/>
</dbReference>
<dbReference type="PANTHER" id="PTHR19879:SF9">
    <property type="entry name" value="TRANSCRIPTION INITIATION FACTOR TFIID SUBUNIT 5"/>
    <property type="match status" value="1"/>
</dbReference>
<gene>
    <name evidence="6" type="ORF">RDB_LOCUS9991</name>
</gene>
<dbReference type="InterPro" id="IPR020472">
    <property type="entry name" value="WD40_PAC1"/>
</dbReference>
<dbReference type="Pfam" id="PF00400">
    <property type="entry name" value="WD40"/>
    <property type="match status" value="11"/>
</dbReference>
<feature type="region of interest" description="Disordered" evidence="4">
    <location>
        <begin position="26"/>
        <end position="78"/>
    </location>
</feature>
<evidence type="ECO:0000259" key="5">
    <source>
        <dbReference type="Pfam" id="PF24883"/>
    </source>
</evidence>
<feature type="repeat" description="WD" evidence="3">
    <location>
        <begin position="1248"/>
        <end position="1289"/>
    </location>
</feature>
<dbReference type="SUPFAM" id="SSF50978">
    <property type="entry name" value="WD40 repeat-like"/>
    <property type="match status" value="1"/>
</dbReference>
<dbReference type="Pfam" id="PF24883">
    <property type="entry name" value="NPHP3_N"/>
    <property type="match status" value="1"/>
</dbReference>
<organism evidence="6 7">
    <name type="scientific">Rhizoctonia solani</name>
    <dbReference type="NCBI Taxonomy" id="456999"/>
    <lineage>
        <taxon>Eukaryota</taxon>
        <taxon>Fungi</taxon>
        <taxon>Dikarya</taxon>
        <taxon>Basidiomycota</taxon>
        <taxon>Agaricomycotina</taxon>
        <taxon>Agaricomycetes</taxon>
        <taxon>Cantharellales</taxon>
        <taxon>Ceratobasidiaceae</taxon>
        <taxon>Rhizoctonia</taxon>
    </lineage>
</organism>
<dbReference type="PROSITE" id="PS00678">
    <property type="entry name" value="WD_REPEATS_1"/>
    <property type="match status" value="5"/>
</dbReference>
<dbReference type="Gene3D" id="3.40.50.300">
    <property type="entry name" value="P-loop containing nucleotide triphosphate hydrolases"/>
    <property type="match status" value="1"/>
</dbReference>
<comment type="caution">
    <text evidence="6">The sequence shown here is derived from an EMBL/GenBank/DDBJ whole genome shotgun (WGS) entry which is preliminary data.</text>
</comment>
<dbReference type="InterPro" id="IPR056884">
    <property type="entry name" value="NPHP3-like_N"/>
</dbReference>
<evidence type="ECO:0000313" key="6">
    <source>
        <dbReference type="EMBL" id="CAE7063802.1"/>
    </source>
</evidence>
<dbReference type="InterPro" id="IPR015943">
    <property type="entry name" value="WD40/YVTN_repeat-like_dom_sf"/>
</dbReference>
<evidence type="ECO:0000256" key="4">
    <source>
        <dbReference type="SAM" id="MobiDB-lite"/>
    </source>
</evidence>
<proteinExistence type="predicted"/>
<feature type="repeat" description="WD" evidence="3">
    <location>
        <begin position="941"/>
        <end position="982"/>
    </location>
</feature>
<keyword evidence="2" id="KW-0677">Repeat</keyword>
<evidence type="ECO:0000256" key="1">
    <source>
        <dbReference type="ARBA" id="ARBA00022574"/>
    </source>
</evidence>
<dbReference type="Proteomes" id="UP000663827">
    <property type="component" value="Unassembled WGS sequence"/>
</dbReference>
<feature type="repeat" description="WD" evidence="3">
    <location>
        <begin position="1123"/>
        <end position="1154"/>
    </location>
</feature>
<feature type="repeat" description="WD" evidence="3">
    <location>
        <begin position="1205"/>
        <end position="1246"/>
    </location>
</feature>
<dbReference type="PANTHER" id="PTHR19879">
    <property type="entry name" value="TRANSCRIPTION INITIATION FACTOR TFIID"/>
    <property type="match status" value="1"/>
</dbReference>
<sequence length="1515" mass="166816">MSSRHTPSGREKHGIRQLMRRGVKWLKNAVKGPASPRLPLGDPEPLAKEPEKVTAASGPSTKVPDSEGKKKTEAKKPKSAVAWNRLDDSLRALETGVELFPPLKSAVGAFIECLDIVQQAAENRADYDQLASEFQSMAEILKRYTGELGVEPSSGSIANIAECIQRQVADIKRKQDAGTARRLLNATHDQGDVISCYRQVGRLFRQLQYDLSMRTTKELKVMNERTLLQCIAPVNEARYNSSYSDTIRRHGCTAETREAIHEALRSWTTNPRSEKIYWMNGMAGTGKTTIAYSYCEWLKSTHRLGASFFCSRISSTCRSLSQIVPTVAYQLAHYSSAFRSKLCDMLNDDPVAGKLNVGQQFEKLMHQPLSESKNAIPDSVVVVIDALDECDDNYSVRLLLDVLLKFAEQLPLKFFVASRPEPIIRDRMMCQGGSSRYIVHLHDIEQSIVEEDIKKYLTEALSPMKPPPSQAQIELLAKRSRNLFIYAATVVRYIYPDDLTVDSSSRLELMLDAVGPSNGMSDDRYEALDLLYTTVLSAALESRLTHDEKDRVRRVLWTVVCAREPIPAATIGLLATLTEDQVMSALQLLRSVVHVPENSSLISPLHASFPEYMLAESRSKRFHCNESKSNETLAHRCFEVMGSELRFNICALESSYFTDDKVQDLEARVARCISPTLSYACRYWSSHLRPAPKNDATGDLLVDFLSNRLLFWMEVLSLSRCIGIGAPMMQQAQTWLQQSEDKQNVIQKQVSDARNFITWFAGNPCSKSTPHIYISALAFCARSSWVHQHYSQRTQGMASLSVSEHEEAVLAIWNVGYEVLSLAISPNGDHIATGGKDGSVKVYDIHTGSLVAGPFHIHTDMVVSVTFSPLEAHIASASNDTTIIVWDALTGRVLTGPLRGHTDCVQSVAFSPDGKRIVSGSDDHTTIIWDVSTGRIALGPLQGHTGDVYSVCFSPTGKLVASCSYDRSIKIWNAQTGVPVAIFEGHMGRTIKTAFSPDGSRLASCSFDKTILLWDMATRTAIRQPLTGHKSGIWSLAFSSDNVHIVSGGDKDNSIIVWNSLTGLPVLGPLSGHSDAVKSVVFSPDNSRIVSCSMDQTVRIWDIDFNSKVANQESIRDVSVGPVAFLPNHTQFLSNSSNGSLKFWEMRSGNSTTTRFEGQTKPAVIHSLAISTGGTCVAVGTNDGTIQCYNLSTGNLNAIFKFQPLKGHKGSIQGLSFSPRGAYLCSGSSDATIIVWDIEKGTMVGQPYQGHTGAVVSVTYSPDGARIASGGTDHTVRVWDPSTGEPVHSLKGHQAPVSSVAFSPSGGYIISGSVDGAIRRWEAGTGNCSDPLFEPHGNRTFSHCISFNPDGDQLASGFGSSIRLVDVRNMKLISKWELPQPEQTRWIGYSDGTDLISVSIAQEAPNEETKEEVNQHSPNIIRVWRADATPDQPASPSTPRSWLYKRDGRVSSSEGFVMWIPPDLVPHLKAHMEIGSPSFYTALFLSPDRFTNIGYPDLCIGERWAECYIDKDQVS</sequence>
<feature type="repeat" description="WD" evidence="3">
    <location>
        <begin position="819"/>
        <end position="853"/>
    </location>
</feature>
<evidence type="ECO:0000313" key="7">
    <source>
        <dbReference type="Proteomes" id="UP000663827"/>
    </source>
</evidence>
<dbReference type="CDD" id="cd00200">
    <property type="entry name" value="WD40"/>
    <property type="match status" value="2"/>
</dbReference>
<dbReference type="PROSITE" id="PS50082">
    <property type="entry name" value="WD_REPEATS_2"/>
    <property type="match status" value="11"/>
</dbReference>
<protein>
    <recommendedName>
        <fullName evidence="5">Nephrocystin 3-like N-terminal domain-containing protein</fullName>
    </recommendedName>
</protein>
<dbReference type="InterPro" id="IPR001680">
    <property type="entry name" value="WD40_rpt"/>
</dbReference>
<dbReference type="CDD" id="cd21037">
    <property type="entry name" value="MLKL_NTD"/>
    <property type="match status" value="1"/>
</dbReference>
<dbReference type="InterPro" id="IPR059179">
    <property type="entry name" value="MLKL-like_MCAfunc"/>
</dbReference>
<feature type="domain" description="Nephrocystin 3-like N-terminal" evidence="5">
    <location>
        <begin position="261"/>
        <end position="419"/>
    </location>
</feature>
<feature type="repeat" description="WD" evidence="3">
    <location>
        <begin position="1290"/>
        <end position="1331"/>
    </location>
</feature>
<dbReference type="EMBL" id="CAJNJQ010000214">
    <property type="protein sequence ID" value="CAE7063802.1"/>
    <property type="molecule type" value="Genomic_DNA"/>
</dbReference>
<dbReference type="InterPro" id="IPR019775">
    <property type="entry name" value="WD40_repeat_CS"/>
</dbReference>
<keyword evidence="1 3" id="KW-0853">WD repeat</keyword>
<accession>A0A8H3DVP6</accession>